<dbReference type="InterPro" id="IPR002048">
    <property type="entry name" value="EF_hand_dom"/>
</dbReference>
<dbReference type="CDD" id="cd00051">
    <property type="entry name" value="EFh"/>
    <property type="match status" value="1"/>
</dbReference>
<dbReference type="GO" id="GO:0008936">
    <property type="term" value="F:nicotinamidase activity"/>
    <property type="evidence" value="ECO:0007669"/>
    <property type="project" value="UniProtKB-EC"/>
</dbReference>
<evidence type="ECO:0000256" key="3">
    <source>
        <dbReference type="ARBA" id="ARBA00022723"/>
    </source>
</evidence>
<dbReference type="AlphaFoldDB" id="A0A023F4C6"/>
<protein>
    <recommendedName>
        <fullName evidence="7">nicotinamidase</fullName>
        <ecNumber evidence="7">3.5.1.19</ecNumber>
    </recommendedName>
    <alternativeName>
        <fullName evidence="8">Nicotinamide deamidase</fullName>
    </alternativeName>
</protein>
<dbReference type="PANTHER" id="PTHR11080:SF2">
    <property type="entry name" value="LD05707P"/>
    <property type="match status" value="1"/>
</dbReference>
<dbReference type="SMART" id="SM00054">
    <property type="entry name" value="EFh"/>
    <property type="match status" value="2"/>
</dbReference>
<sequence>MDACFTAFDKDCDGYLNVAEFDAICRALFRNDRGKVYGMPENQLQEVFSIFDLNKDNLISREEFIYCWNNWIKTIVRPVSAFLVIDVQNDFISGSLSISQCSAQQNGLEVIEPINYLLETVNFDAVFYSLDWHPSDHVSFIDNLPFRKVHPSSAVSAEEAQTYDTVTFDGPHLMKQRLWPRHCVQDSWGAELHKDLKVVENSTKIYKGTNPEVDSYSVFWDNKKLTQTTLVSQLAQKNATDIYVCGLAYDVCVGATAVDALSIGYRTILIDDCCRGVDLADIEKTKNTVIKNHGVIINSNEVKAMVEGRDRRPELGYKLALELKRKQEEQEEKDLQKNEDNEDEKTNGKDNGEEVVMNDEETNE</sequence>
<dbReference type="InterPro" id="IPR036380">
    <property type="entry name" value="Isochorismatase-like_sf"/>
</dbReference>
<keyword evidence="4" id="KW-0378">Hydrolase</keyword>
<dbReference type="EC" id="3.5.1.19" evidence="7"/>
<feature type="domain" description="EF-hand" evidence="10">
    <location>
        <begin position="39"/>
        <end position="74"/>
    </location>
</feature>
<reference evidence="11" key="1">
    <citation type="journal article" date="2014" name="PLoS Negl. Trop. Dis.">
        <title>An updated insight into the Sialotranscriptome of Triatoma infestans: developmental stage and geographic variations.</title>
        <authorList>
            <person name="Schwarz A."/>
            <person name="Medrano-Mercado N."/>
            <person name="Schaub G.A."/>
            <person name="Struchiner C.J."/>
            <person name="Bargues M.D."/>
            <person name="Levy M.Z."/>
            <person name="Ribeiro J.M."/>
        </authorList>
    </citation>
    <scope>NUCLEOTIDE SEQUENCE</scope>
    <source>
        <strain evidence="11">Chile</strain>
        <tissue evidence="11">Salivary glands</tissue>
    </source>
</reference>
<dbReference type="PROSITE" id="PS00018">
    <property type="entry name" value="EF_HAND_1"/>
    <property type="match status" value="2"/>
</dbReference>
<evidence type="ECO:0000256" key="7">
    <source>
        <dbReference type="ARBA" id="ARBA00039017"/>
    </source>
</evidence>
<evidence type="ECO:0000256" key="8">
    <source>
        <dbReference type="ARBA" id="ARBA00043224"/>
    </source>
</evidence>
<dbReference type="InterPro" id="IPR000868">
    <property type="entry name" value="Isochorismatase-like_dom"/>
</dbReference>
<dbReference type="Gene3D" id="3.40.50.850">
    <property type="entry name" value="Isochorismatase-like"/>
    <property type="match status" value="1"/>
</dbReference>
<dbReference type="SUPFAM" id="SSF47473">
    <property type="entry name" value="EF-hand"/>
    <property type="match status" value="1"/>
</dbReference>
<evidence type="ECO:0000256" key="5">
    <source>
        <dbReference type="ARBA" id="ARBA00022837"/>
    </source>
</evidence>
<keyword evidence="5" id="KW-0106">Calcium</keyword>
<dbReference type="SUPFAM" id="SSF52499">
    <property type="entry name" value="Isochorismatase-like hydrolases"/>
    <property type="match status" value="1"/>
</dbReference>
<evidence type="ECO:0000256" key="2">
    <source>
        <dbReference type="ARBA" id="ARBA00022642"/>
    </source>
</evidence>
<evidence type="ECO:0000256" key="4">
    <source>
        <dbReference type="ARBA" id="ARBA00022801"/>
    </source>
</evidence>
<dbReference type="Pfam" id="PF00857">
    <property type="entry name" value="Isochorismatase"/>
    <property type="match status" value="1"/>
</dbReference>
<dbReference type="InterPro" id="IPR018247">
    <property type="entry name" value="EF_Hand_1_Ca_BS"/>
</dbReference>
<dbReference type="GO" id="GO:0005509">
    <property type="term" value="F:calcium ion binding"/>
    <property type="evidence" value="ECO:0007669"/>
    <property type="project" value="InterPro"/>
</dbReference>
<name>A0A023F4C6_TRIIF</name>
<feature type="domain" description="EF-hand" evidence="10">
    <location>
        <begin position="1"/>
        <end position="31"/>
    </location>
</feature>
<dbReference type="InterPro" id="IPR011992">
    <property type="entry name" value="EF-hand-dom_pair"/>
</dbReference>
<dbReference type="Pfam" id="PF13499">
    <property type="entry name" value="EF-hand_7"/>
    <property type="match status" value="1"/>
</dbReference>
<feature type="compositionally biased region" description="Basic and acidic residues" evidence="9">
    <location>
        <begin position="326"/>
        <end position="352"/>
    </location>
</feature>
<evidence type="ECO:0000256" key="1">
    <source>
        <dbReference type="ARBA" id="ARBA00006336"/>
    </source>
</evidence>
<proteinExistence type="evidence at transcript level"/>
<evidence type="ECO:0000313" key="11">
    <source>
        <dbReference type="EMBL" id="JAC16375.1"/>
    </source>
</evidence>
<dbReference type="GO" id="GO:0019363">
    <property type="term" value="P:pyridine nucleotide biosynthetic process"/>
    <property type="evidence" value="ECO:0007669"/>
    <property type="project" value="UniProtKB-KW"/>
</dbReference>
<organism evidence="11">
    <name type="scientific">Triatoma infestans</name>
    <name type="common">Assassin bug</name>
    <dbReference type="NCBI Taxonomy" id="30076"/>
    <lineage>
        <taxon>Eukaryota</taxon>
        <taxon>Metazoa</taxon>
        <taxon>Ecdysozoa</taxon>
        <taxon>Arthropoda</taxon>
        <taxon>Hexapoda</taxon>
        <taxon>Insecta</taxon>
        <taxon>Pterygota</taxon>
        <taxon>Neoptera</taxon>
        <taxon>Paraneoptera</taxon>
        <taxon>Hemiptera</taxon>
        <taxon>Heteroptera</taxon>
        <taxon>Panheteroptera</taxon>
        <taxon>Cimicomorpha</taxon>
        <taxon>Reduviidae</taxon>
        <taxon>Triatominae</taxon>
        <taxon>Triatoma</taxon>
    </lineage>
</organism>
<keyword evidence="2" id="KW-0662">Pyridine nucleotide biosynthesis</keyword>
<dbReference type="PANTHER" id="PTHR11080">
    <property type="entry name" value="PYRAZINAMIDASE/NICOTINAMIDASE"/>
    <property type="match status" value="1"/>
</dbReference>
<evidence type="ECO:0000256" key="9">
    <source>
        <dbReference type="SAM" id="MobiDB-lite"/>
    </source>
</evidence>
<dbReference type="CDD" id="cd01011">
    <property type="entry name" value="nicotinamidase"/>
    <property type="match status" value="1"/>
</dbReference>
<comment type="pathway">
    <text evidence="6">Cofactor biosynthesis; nicotinate biosynthesis; nicotinate from nicotinamide: step 1/1.</text>
</comment>
<dbReference type="EMBL" id="GBBI01002337">
    <property type="protein sequence ID" value="JAC16375.1"/>
    <property type="molecule type" value="mRNA"/>
</dbReference>
<accession>A0A023F4C6</accession>
<dbReference type="PROSITE" id="PS50222">
    <property type="entry name" value="EF_HAND_2"/>
    <property type="match status" value="2"/>
</dbReference>
<evidence type="ECO:0000259" key="10">
    <source>
        <dbReference type="PROSITE" id="PS50222"/>
    </source>
</evidence>
<comment type="similarity">
    <text evidence="1">Belongs to the isochorismatase family.</text>
</comment>
<dbReference type="Gene3D" id="1.10.238.10">
    <property type="entry name" value="EF-hand"/>
    <property type="match status" value="1"/>
</dbReference>
<dbReference type="InterPro" id="IPR052347">
    <property type="entry name" value="Isochorismatase_Nicotinamidase"/>
</dbReference>
<keyword evidence="3" id="KW-0479">Metal-binding</keyword>
<feature type="region of interest" description="Disordered" evidence="9">
    <location>
        <begin position="326"/>
        <end position="364"/>
    </location>
</feature>
<evidence type="ECO:0000256" key="6">
    <source>
        <dbReference type="ARBA" id="ARBA00037900"/>
    </source>
</evidence>